<organism evidence="5 6">
    <name type="scientific">Chlamydomonas reinhardtii</name>
    <name type="common">Chlamydomonas smithii</name>
    <dbReference type="NCBI Taxonomy" id="3055"/>
    <lineage>
        <taxon>Eukaryota</taxon>
        <taxon>Viridiplantae</taxon>
        <taxon>Chlorophyta</taxon>
        <taxon>core chlorophytes</taxon>
        <taxon>Chlorophyceae</taxon>
        <taxon>CS clade</taxon>
        <taxon>Chlamydomonadales</taxon>
        <taxon>Chlamydomonadaceae</taxon>
        <taxon>Chlamydomonas</taxon>
    </lineage>
</organism>
<dbReference type="AlphaFoldDB" id="A0A2K3D5G1"/>
<evidence type="ECO:0000259" key="4">
    <source>
        <dbReference type="Pfam" id="PF07989"/>
    </source>
</evidence>
<dbReference type="RefSeq" id="XP_042918826.1">
    <property type="nucleotide sequence ID" value="XM_043069178.1"/>
</dbReference>
<reference evidence="5 6" key="1">
    <citation type="journal article" date="2007" name="Science">
        <title>The Chlamydomonas genome reveals the evolution of key animal and plant functions.</title>
        <authorList>
            <person name="Merchant S.S."/>
            <person name="Prochnik S.E."/>
            <person name="Vallon O."/>
            <person name="Harris E.H."/>
            <person name="Karpowicz S.J."/>
            <person name="Witman G.B."/>
            <person name="Terry A."/>
            <person name="Salamov A."/>
            <person name="Fritz-Laylin L.K."/>
            <person name="Marechal-Drouard L."/>
            <person name="Marshall W.F."/>
            <person name="Qu L.H."/>
            <person name="Nelson D.R."/>
            <person name="Sanderfoot A.A."/>
            <person name="Spalding M.H."/>
            <person name="Kapitonov V.V."/>
            <person name="Ren Q."/>
            <person name="Ferris P."/>
            <person name="Lindquist E."/>
            <person name="Shapiro H."/>
            <person name="Lucas S.M."/>
            <person name="Grimwood J."/>
            <person name="Schmutz J."/>
            <person name="Cardol P."/>
            <person name="Cerutti H."/>
            <person name="Chanfreau G."/>
            <person name="Chen C.L."/>
            <person name="Cognat V."/>
            <person name="Croft M.T."/>
            <person name="Dent R."/>
            <person name="Dutcher S."/>
            <person name="Fernandez E."/>
            <person name="Fukuzawa H."/>
            <person name="Gonzalez-Ballester D."/>
            <person name="Gonzalez-Halphen D."/>
            <person name="Hallmann A."/>
            <person name="Hanikenne M."/>
            <person name="Hippler M."/>
            <person name="Inwood W."/>
            <person name="Jabbari K."/>
            <person name="Kalanon M."/>
            <person name="Kuras R."/>
            <person name="Lefebvre P.A."/>
            <person name="Lemaire S.D."/>
            <person name="Lobanov A.V."/>
            <person name="Lohr M."/>
            <person name="Manuell A."/>
            <person name="Meier I."/>
            <person name="Mets L."/>
            <person name="Mittag M."/>
            <person name="Mittelmeier T."/>
            <person name="Moroney J.V."/>
            <person name="Moseley J."/>
            <person name="Napoli C."/>
            <person name="Nedelcu A.M."/>
            <person name="Niyogi K."/>
            <person name="Novoselov S.V."/>
            <person name="Paulsen I.T."/>
            <person name="Pazour G."/>
            <person name="Purton S."/>
            <person name="Ral J.P."/>
            <person name="Riano-Pachon D.M."/>
            <person name="Riekhof W."/>
            <person name="Rymarquis L."/>
            <person name="Schroda M."/>
            <person name="Stern D."/>
            <person name="Umen J."/>
            <person name="Willows R."/>
            <person name="Wilson N."/>
            <person name="Zimmer S.L."/>
            <person name="Allmer J."/>
            <person name="Balk J."/>
            <person name="Bisova K."/>
            <person name="Chen C.J."/>
            <person name="Elias M."/>
            <person name="Gendler K."/>
            <person name="Hauser C."/>
            <person name="Lamb M.R."/>
            <person name="Ledford H."/>
            <person name="Long J.C."/>
            <person name="Minagawa J."/>
            <person name="Page M.D."/>
            <person name="Pan J."/>
            <person name="Pootakham W."/>
            <person name="Roje S."/>
            <person name="Rose A."/>
            <person name="Stahlberg E."/>
            <person name="Terauchi A.M."/>
            <person name="Yang P."/>
            <person name="Ball S."/>
            <person name="Bowler C."/>
            <person name="Dieckmann C.L."/>
            <person name="Gladyshev V.N."/>
            <person name="Green P."/>
            <person name="Jorgensen R."/>
            <person name="Mayfield S."/>
            <person name="Mueller-Roeber B."/>
            <person name="Rajamani S."/>
            <person name="Sayre R.T."/>
            <person name="Brokstein P."/>
            <person name="Dubchak I."/>
            <person name="Goodstein D."/>
            <person name="Hornick L."/>
            <person name="Huang Y.W."/>
            <person name="Jhaveri J."/>
            <person name="Luo Y."/>
            <person name="Martinez D."/>
            <person name="Ngau W.C."/>
            <person name="Otillar B."/>
            <person name="Poliakov A."/>
            <person name="Porter A."/>
            <person name="Szajkowski L."/>
            <person name="Werner G."/>
            <person name="Zhou K."/>
            <person name="Grigoriev I.V."/>
            <person name="Rokhsar D.S."/>
            <person name="Grossman A.R."/>
        </authorList>
    </citation>
    <scope>NUCLEOTIDE SEQUENCE [LARGE SCALE GENOMIC DNA]</scope>
    <source>
        <strain evidence="6">CC-503</strain>
    </source>
</reference>
<evidence type="ECO:0000313" key="5">
    <source>
        <dbReference type="EMBL" id="PNW75770.1"/>
    </source>
</evidence>
<keyword evidence="2" id="KW-0963">Cytoplasm</keyword>
<evidence type="ECO:0000256" key="3">
    <source>
        <dbReference type="SAM" id="MobiDB-lite"/>
    </source>
</evidence>
<dbReference type="EMBL" id="CM008973">
    <property type="protein sequence ID" value="PNW75770.1"/>
    <property type="molecule type" value="Genomic_DNA"/>
</dbReference>
<dbReference type="Proteomes" id="UP000006906">
    <property type="component" value="Chromosome 12"/>
</dbReference>
<dbReference type="Gramene" id="PNW75770">
    <property type="protein sequence ID" value="PNW75770"/>
    <property type="gene ID" value="CHLRE_12g561300v5"/>
</dbReference>
<accession>A0A2K3D5G1</accession>
<feature type="compositionally biased region" description="Low complexity" evidence="3">
    <location>
        <begin position="153"/>
        <end position="179"/>
    </location>
</feature>
<sequence length="281" mass="30463">MTSVVSPRRRQGGELEQLKEENFCLRLQVTKLQVALRKSARKDGSRCSPARPVPAPASQEQVDSVMSELVALRQQVGQLHEENRRLQAQLQTLQGGHAVAGHGDEEPWIGARQDAFSRGDIQYIEREILCLKQKLSDTRQKLRVTDEQPPPLQQYQQHQHSLHALQEQEAAQAGAGAGQRVGASLEPLGSVSLNRDRDSFSFFPQLTAVAGAQRSKAGNKAALGSSKSTAPGSSLRARAGTSNTATKKVPTTGVKPLKENRENATKGGLSAARGKLRRKGS</sequence>
<keyword evidence="6" id="KW-1185">Reference proteome</keyword>
<dbReference type="GeneID" id="5728662"/>
<protein>
    <recommendedName>
        <fullName evidence="4">Centrosomin N-terminal motif 1 domain-containing protein</fullName>
    </recommendedName>
</protein>
<dbReference type="GO" id="GO:0005737">
    <property type="term" value="C:cytoplasm"/>
    <property type="evidence" value="ECO:0007669"/>
    <property type="project" value="UniProtKB-SubCell"/>
</dbReference>
<name>A0A2K3D5G1_CHLRE</name>
<dbReference type="InterPro" id="IPR012943">
    <property type="entry name" value="Cnn_1N"/>
</dbReference>
<feature type="region of interest" description="Disordered" evidence="3">
    <location>
        <begin position="214"/>
        <end position="281"/>
    </location>
</feature>
<evidence type="ECO:0000256" key="2">
    <source>
        <dbReference type="ARBA" id="ARBA00022490"/>
    </source>
</evidence>
<dbReference type="Pfam" id="PF07989">
    <property type="entry name" value="Cnn_1N"/>
    <property type="match status" value="1"/>
</dbReference>
<feature type="domain" description="Centrosomin N-terminal motif 1" evidence="4">
    <location>
        <begin position="11"/>
        <end position="94"/>
    </location>
</feature>
<gene>
    <name evidence="5" type="ORF">CHLRE_12g561300v5</name>
</gene>
<dbReference type="GO" id="GO:0005815">
    <property type="term" value="C:microtubule organizing center"/>
    <property type="evidence" value="ECO:0007669"/>
    <property type="project" value="InterPro"/>
</dbReference>
<dbReference type="KEGG" id="cre:CHLRE_12g561300v5"/>
<evidence type="ECO:0000256" key="1">
    <source>
        <dbReference type="ARBA" id="ARBA00004496"/>
    </source>
</evidence>
<dbReference type="OrthoDB" id="531563at2759"/>
<dbReference type="ExpressionAtlas" id="A0A2K3D5G1">
    <property type="expression patterns" value="differential"/>
</dbReference>
<comment type="subcellular location">
    <subcellularLocation>
        <location evidence="1">Cytoplasm</location>
    </subcellularLocation>
</comment>
<feature type="region of interest" description="Disordered" evidence="3">
    <location>
        <begin position="151"/>
        <end position="179"/>
    </location>
</feature>
<proteinExistence type="predicted"/>
<dbReference type="InParanoid" id="A0A2K3D5G1"/>
<evidence type="ECO:0000313" key="6">
    <source>
        <dbReference type="Proteomes" id="UP000006906"/>
    </source>
</evidence>
<dbReference type="PaxDb" id="3055-EDO96607"/>